<dbReference type="Proteomes" id="UP001199816">
    <property type="component" value="Unassembled WGS sequence"/>
</dbReference>
<dbReference type="Pfam" id="PF13386">
    <property type="entry name" value="DsbD_2"/>
    <property type="match status" value="1"/>
</dbReference>
<evidence type="ECO:0000256" key="1">
    <source>
        <dbReference type="SAM" id="Phobius"/>
    </source>
</evidence>
<dbReference type="EMBL" id="JAJNEC010000004">
    <property type="protein sequence ID" value="MCD2422231.1"/>
    <property type="molecule type" value="Genomic_DNA"/>
</dbReference>
<dbReference type="InterPro" id="IPR039447">
    <property type="entry name" value="UreH-like_TM_dom"/>
</dbReference>
<evidence type="ECO:0000313" key="4">
    <source>
        <dbReference type="Proteomes" id="UP001199816"/>
    </source>
</evidence>
<organism evidence="3 4">
    <name type="scientific">Niabella pedocola</name>
    <dbReference type="NCBI Taxonomy" id="1752077"/>
    <lineage>
        <taxon>Bacteria</taxon>
        <taxon>Pseudomonadati</taxon>
        <taxon>Bacteroidota</taxon>
        <taxon>Chitinophagia</taxon>
        <taxon>Chitinophagales</taxon>
        <taxon>Chitinophagaceae</taxon>
        <taxon>Niabella</taxon>
    </lineage>
</organism>
<sequence length="234" mass="25509">MIEALFAGLGMGVAGSFHCIGMCGPLALSIPLDTTRPFARLLSVGLYNLGRILTYFLMGAMLGWAGYRFAIIGYQQYFSVAMGVVLLVLLLPARYLPEIKWFNRLQQGIKRTLGRFLTRRNRPLSFLLIGMLNGLLPCGLVYMAIATALVMGSTFTSGVFMAAFGLGTIPLMAALMLTGHHLSFSFRLRIKKLLPYFVAVVAVLMVLRGLNLGIPYISPAFPAGVEAVDCHPVK</sequence>
<dbReference type="PANTHER" id="PTHR42208">
    <property type="entry name" value="HEAVY METAL TRANSPORTER-RELATED"/>
    <property type="match status" value="1"/>
</dbReference>
<dbReference type="PANTHER" id="PTHR42208:SF1">
    <property type="entry name" value="HEAVY METAL TRANSPORTER"/>
    <property type="match status" value="1"/>
</dbReference>
<dbReference type="InterPro" id="IPR036259">
    <property type="entry name" value="MFS_trans_sf"/>
</dbReference>
<feature type="transmembrane region" description="Helical" evidence="1">
    <location>
        <begin position="6"/>
        <end position="32"/>
    </location>
</feature>
<dbReference type="SUPFAM" id="SSF103473">
    <property type="entry name" value="MFS general substrate transporter"/>
    <property type="match status" value="1"/>
</dbReference>
<keyword evidence="1" id="KW-1133">Transmembrane helix</keyword>
<feature type="transmembrane region" description="Helical" evidence="1">
    <location>
        <begin position="77"/>
        <end position="96"/>
    </location>
</feature>
<accession>A0ABS8PMA1</accession>
<feature type="transmembrane region" description="Helical" evidence="1">
    <location>
        <begin position="52"/>
        <end position="71"/>
    </location>
</feature>
<gene>
    <name evidence="3" type="ORF">LQ567_05615</name>
</gene>
<evidence type="ECO:0000259" key="2">
    <source>
        <dbReference type="Pfam" id="PF13386"/>
    </source>
</evidence>
<feature type="transmembrane region" description="Helical" evidence="1">
    <location>
        <begin position="124"/>
        <end position="152"/>
    </location>
</feature>
<feature type="transmembrane region" description="Helical" evidence="1">
    <location>
        <begin position="158"/>
        <end position="182"/>
    </location>
</feature>
<feature type="domain" description="Urease accessory protein UreH-like transmembrane" evidence="2">
    <location>
        <begin position="10"/>
        <end position="203"/>
    </location>
</feature>
<keyword evidence="1" id="KW-0472">Membrane</keyword>
<feature type="transmembrane region" description="Helical" evidence="1">
    <location>
        <begin position="194"/>
        <end position="217"/>
    </location>
</feature>
<dbReference type="RefSeq" id="WP_231003134.1">
    <property type="nucleotide sequence ID" value="NZ_JAJNEC010000004.1"/>
</dbReference>
<protein>
    <submittedName>
        <fullName evidence="3">Sulfite exporter TauE/SafE family protein</fullName>
    </submittedName>
</protein>
<name>A0ABS8PMA1_9BACT</name>
<keyword evidence="4" id="KW-1185">Reference proteome</keyword>
<evidence type="ECO:0000313" key="3">
    <source>
        <dbReference type="EMBL" id="MCD2422231.1"/>
    </source>
</evidence>
<reference evidence="3 4" key="1">
    <citation type="submission" date="2021-11" db="EMBL/GenBank/DDBJ databases">
        <title>Genomic of Niabella pedocola.</title>
        <authorList>
            <person name="Wu T."/>
        </authorList>
    </citation>
    <scope>NUCLEOTIDE SEQUENCE [LARGE SCALE GENOMIC DNA]</scope>
    <source>
        <strain evidence="3 4">JCM 31011</strain>
    </source>
</reference>
<proteinExistence type="predicted"/>
<comment type="caution">
    <text evidence="3">The sequence shown here is derived from an EMBL/GenBank/DDBJ whole genome shotgun (WGS) entry which is preliminary data.</text>
</comment>
<keyword evidence="1" id="KW-0812">Transmembrane</keyword>